<dbReference type="Proteomes" id="UP000092730">
    <property type="component" value="Chromosome 6"/>
</dbReference>
<name>A0A1B9FXU6_9TREE</name>
<proteinExistence type="predicted"/>
<gene>
    <name evidence="2" type="ORF">I302_06575</name>
    <name evidence="3" type="ORF">I302_107686</name>
</gene>
<dbReference type="AlphaFoldDB" id="A0A1B9FXU6"/>
<reference evidence="2" key="3">
    <citation type="submission" date="2014-01" db="EMBL/GenBank/DDBJ databases">
        <title>Evolution of pathogenesis and genome organization in the Tremellales.</title>
        <authorList>
            <person name="Cuomo C."/>
            <person name="Litvintseva A."/>
            <person name="Heitman J."/>
            <person name="Chen Y."/>
            <person name="Sun S."/>
            <person name="Springer D."/>
            <person name="Dromer F."/>
            <person name="Young S."/>
            <person name="Zeng Q."/>
            <person name="Chapman S."/>
            <person name="Gujja S."/>
            <person name="Saif S."/>
            <person name="Birren B."/>
        </authorList>
    </citation>
    <scope>NUCLEOTIDE SEQUENCE</scope>
    <source>
        <strain evidence="2">CBS 10118</strain>
    </source>
</reference>
<feature type="compositionally biased region" description="Low complexity" evidence="1">
    <location>
        <begin position="329"/>
        <end position="347"/>
    </location>
</feature>
<organism evidence="2">
    <name type="scientific">Kwoniella bestiolae CBS 10118</name>
    <dbReference type="NCBI Taxonomy" id="1296100"/>
    <lineage>
        <taxon>Eukaryota</taxon>
        <taxon>Fungi</taxon>
        <taxon>Dikarya</taxon>
        <taxon>Basidiomycota</taxon>
        <taxon>Agaricomycotina</taxon>
        <taxon>Tremellomycetes</taxon>
        <taxon>Tremellales</taxon>
        <taxon>Cryptococcaceae</taxon>
        <taxon>Kwoniella</taxon>
    </lineage>
</organism>
<sequence length="678" mass="76941">MSYNHPISPTQPISLPYSHFLTTSKLPYTPTLRTRIKPKLLVQSPPFSPLVIGRKLESCTEVIIPVGGKVQIHIRVMKDLLEDIGVGEGIEENIRERFINTFKKNYTALGLLPLEPIIRTSGGTTDDTLLLNPLTACPTHNVLSKNLIPSGSPIAFLTGVNITYEWIPYRPGSPRKQVRQSSQVGDGDEEVDNEDDDMFLINRLDGLEDELAFPQNADSEYKDGHADSWLQKQLNASLDRLLREHFIRRFPLIFDGGLLEYWSTFQLPRSIANSLTQLLHLSNTYHTPLAGQMKALIKPISQHQEHALYSSVRDASELQSRKSKRRKSSSQSQSQSQTQGQEVSSGSAKKNRKARPPDPLSTAQEVEFMEPIDRCHANLQEVADKRKEWEEEGGNKTEKKLTRIIGDVIGQIGRGNFEERRRRPGRMSYKRIELVYDDTHHESTQQTASASQSQSYIPSTPITFDSNAIKHDIDEASQYSEDELLIDRAEEYEPYNEDEELENQYYKTGWKDHINRDEDEDEEELLIVEDVYNEDEQEEEDPELLIDDDDEDEMAIRGENLDIDTSMINSLPANTASPPSYRQIAYPPLSFIVDSSYGLDQFPTHEKSVLSYHGPGEVSFPHEHLNVIEGDEGEDELLIDMGEGEEEGVMSSSEMLKDTRWYGVGAEGDEESEDELLL</sequence>
<evidence type="ECO:0000313" key="2">
    <source>
        <dbReference type="EMBL" id="OCF23592.1"/>
    </source>
</evidence>
<dbReference type="OrthoDB" id="2565130at2759"/>
<evidence type="ECO:0000313" key="3">
    <source>
        <dbReference type="EMBL" id="WVW85648.1"/>
    </source>
</evidence>
<dbReference type="GeneID" id="30210974"/>
<protein>
    <submittedName>
        <fullName evidence="2">Uncharacterized protein</fullName>
    </submittedName>
</protein>
<reference evidence="2" key="1">
    <citation type="submission" date="2013-07" db="EMBL/GenBank/DDBJ databases">
        <title>The Genome Sequence of Cryptococcus bestiolae CBS10118.</title>
        <authorList>
            <consortium name="The Broad Institute Genome Sequencing Platform"/>
            <person name="Cuomo C."/>
            <person name="Litvintseva A."/>
            <person name="Chen Y."/>
            <person name="Heitman J."/>
            <person name="Sun S."/>
            <person name="Springer D."/>
            <person name="Dromer F."/>
            <person name="Young S.K."/>
            <person name="Zeng Q."/>
            <person name="Gargeya S."/>
            <person name="Fitzgerald M."/>
            <person name="Abouelleil A."/>
            <person name="Alvarado L."/>
            <person name="Berlin A.M."/>
            <person name="Chapman S.B."/>
            <person name="Dewar J."/>
            <person name="Goldberg J."/>
            <person name="Griggs A."/>
            <person name="Gujja S."/>
            <person name="Hansen M."/>
            <person name="Howarth C."/>
            <person name="Imamovic A."/>
            <person name="Larimer J."/>
            <person name="McCowan C."/>
            <person name="Murphy C."/>
            <person name="Pearson M."/>
            <person name="Priest M."/>
            <person name="Roberts A."/>
            <person name="Saif S."/>
            <person name="Shea T."/>
            <person name="Sykes S."/>
            <person name="Wortman J."/>
            <person name="Nusbaum C."/>
            <person name="Birren B."/>
        </authorList>
    </citation>
    <scope>NUCLEOTIDE SEQUENCE [LARGE SCALE GENOMIC DNA]</scope>
    <source>
        <strain evidence="2">CBS 10118</strain>
    </source>
</reference>
<dbReference type="KEGG" id="kbi:30210974"/>
<feature type="region of interest" description="Disordered" evidence="1">
    <location>
        <begin position="173"/>
        <end position="193"/>
    </location>
</feature>
<dbReference type="RefSeq" id="XP_019044662.1">
    <property type="nucleotide sequence ID" value="XM_019193185.1"/>
</dbReference>
<keyword evidence="4" id="KW-1185">Reference proteome</keyword>
<reference evidence="3" key="4">
    <citation type="submission" date="2024-02" db="EMBL/GenBank/DDBJ databases">
        <title>Comparative genomics of Cryptococcus and Kwoniella reveals pathogenesis evolution and contrasting modes of karyotype evolution via chromosome fusion or intercentromeric recombination.</title>
        <authorList>
            <person name="Coelho M.A."/>
            <person name="David-Palma M."/>
            <person name="Shea T."/>
            <person name="Bowers K."/>
            <person name="McGinley-Smith S."/>
            <person name="Mohammad A.W."/>
            <person name="Gnirke A."/>
            <person name="Yurkov A.M."/>
            <person name="Nowrousian M."/>
            <person name="Sun S."/>
            <person name="Cuomo C.A."/>
            <person name="Heitman J."/>
        </authorList>
    </citation>
    <scope>NUCLEOTIDE SEQUENCE</scope>
    <source>
        <strain evidence="3">CBS 10118</strain>
    </source>
</reference>
<dbReference type="EMBL" id="KI894023">
    <property type="protein sequence ID" value="OCF23592.1"/>
    <property type="molecule type" value="Genomic_DNA"/>
</dbReference>
<dbReference type="EMBL" id="CP144546">
    <property type="protein sequence ID" value="WVW85648.1"/>
    <property type="molecule type" value="Genomic_DNA"/>
</dbReference>
<feature type="region of interest" description="Disordered" evidence="1">
    <location>
        <begin position="312"/>
        <end position="366"/>
    </location>
</feature>
<dbReference type="VEuPathDB" id="FungiDB:I302_06575"/>
<evidence type="ECO:0000313" key="4">
    <source>
        <dbReference type="Proteomes" id="UP000092730"/>
    </source>
</evidence>
<accession>A0A1B9FXU6</accession>
<evidence type="ECO:0000256" key="1">
    <source>
        <dbReference type="SAM" id="MobiDB-lite"/>
    </source>
</evidence>
<reference evidence="3" key="2">
    <citation type="submission" date="2013-07" db="EMBL/GenBank/DDBJ databases">
        <authorList>
            <consortium name="The Broad Institute Genome Sequencing Platform"/>
            <person name="Cuomo C."/>
            <person name="Litvintseva A."/>
            <person name="Chen Y."/>
            <person name="Heitman J."/>
            <person name="Sun S."/>
            <person name="Springer D."/>
            <person name="Dromer F."/>
            <person name="Young S.K."/>
            <person name="Zeng Q."/>
            <person name="Gargeya S."/>
            <person name="Fitzgerald M."/>
            <person name="Abouelleil A."/>
            <person name="Alvarado L."/>
            <person name="Berlin A.M."/>
            <person name="Chapman S.B."/>
            <person name="Dewar J."/>
            <person name="Goldberg J."/>
            <person name="Griggs A."/>
            <person name="Gujja S."/>
            <person name="Hansen M."/>
            <person name="Howarth C."/>
            <person name="Imamovic A."/>
            <person name="Larimer J."/>
            <person name="McCowan C."/>
            <person name="Murphy C."/>
            <person name="Pearson M."/>
            <person name="Priest M."/>
            <person name="Roberts A."/>
            <person name="Saif S."/>
            <person name="Shea T."/>
            <person name="Sykes S."/>
            <person name="Wortman J."/>
            <person name="Nusbaum C."/>
            <person name="Birren B."/>
        </authorList>
    </citation>
    <scope>NUCLEOTIDE SEQUENCE</scope>
    <source>
        <strain evidence="3">CBS 10118</strain>
    </source>
</reference>